<dbReference type="AlphaFoldDB" id="A0A6B3R1J7"/>
<accession>A0A6B3R1J7</accession>
<dbReference type="GO" id="GO:0005829">
    <property type="term" value="C:cytosol"/>
    <property type="evidence" value="ECO:0007669"/>
    <property type="project" value="TreeGrafter"/>
</dbReference>
<sequence>MSKIIAFTGSNSETSINDRLLQYALNFIKQADVNYIDLKALEVPIYSETLENSEGIPEDIQNLKSEIKKADALIVAVNEHNGAMSAFFKNITDWLSRSDSEYLKDKPIFLMSTSPGKGGAQSSLEYTTSNFKKFGGNVIHNFSLPSFEENFEENEMTDTYKAHLKSLLHNFENDL</sequence>
<evidence type="ECO:0000313" key="2">
    <source>
        <dbReference type="EMBL" id="NEV94132.1"/>
    </source>
</evidence>
<dbReference type="PANTHER" id="PTHR30543">
    <property type="entry name" value="CHROMATE REDUCTASE"/>
    <property type="match status" value="1"/>
</dbReference>
<gene>
    <name evidence="2" type="ORF">G3567_08240</name>
</gene>
<dbReference type="InterPro" id="IPR050712">
    <property type="entry name" value="NAD(P)H-dep_reductase"/>
</dbReference>
<dbReference type="GO" id="GO:0010181">
    <property type="term" value="F:FMN binding"/>
    <property type="evidence" value="ECO:0007669"/>
    <property type="project" value="TreeGrafter"/>
</dbReference>
<dbReference type="SUPFAM" id="SSF52218">
    <property type="entry name" value="Flavoproteins"/>
    <property type="match status" value="1"/>
</dbReference>
<dbReference type="EMBL" id="JAAIKD010000004">
    <property type="protein sequence ID" value="NEV94132.1"/>
    <property type="molecule type" value="Genomic_DNA"/>
</dbReference>
<dbReference type="PANTHER" id="PTHR30543:SF21">
    <property type="entry name" value="NAD(P)H-DEPENDENT FMN REDUCTASE LOT6"/>
    <property type="match status" value="1"/>
</dbReference>
<dbReference type="InterPro" id="IPR029039">
    <property type="entry name" value="Flavoprotein-like_sf"/>
</dbReference>
<dbReference type="Pfam" id="PF03358">
    <property type="entry name" value="FMN_red"/>
    <property type="match status" value="1"/>
</dbReference>
<evidence type="ECO:0000313" key="3">
    <source>
        <dbReference type="Proteomes" id="UP000478505"/>
    </source>
</evidence>
<comment type="caution">
    <text evidence="2">The sequence shown here is derived from an EMBL/GenBank/DDBJ whole genome shotgun (WGS) entry which is preliminary data.</text>
</comment>
<evidence type="ECO:0000259" key="1">
    <source>
        <dbReference type="Pfam" id="PF03358"/>
    </source>
</evidence>
<dbReference type="InterPro" id="IPR005025">
    <property type="entry name" value="FMN_Rdtase-like_dom"/>
</dbReference>
<dbReference type="Gene3D" id="3.40.50.360">
    <property type="match status" value="1"/>
</dbReference>
<organism evidence="2 3">
    <name type="scientific">Psychroflexus aurantiacus</name>
    <dbReference type="NCBI Taxonomy" id="2709310"/>
    <lineage>
        <taxon>Bacteria</taxon>
        <taxon>Pseudomonadati</taxon>
        <taxon>Bacteroidota</taxon>
        <taxon>Flavobacteriia</taxon>
        <taxon>Flavobacteriales</taxon>
        <taxon>Flavobacteriaceae</taxon>
        <taxon>Psychroflexus</taxon>
    </lineage>
</organism>
<proteinExistence type="predicted"/>
<keyword evidence="3" id="KW-1185">Reference proteome</keyword>
<dbReference type="GO" id="GO:0016491">
    <property type="term" value="F:oxidoreductase activity"/>
    <property type="evidence" value="ECO:0007669"/>
    <property type="project" value="InterPro"/>
</dbReference>
<feature type="domain" description="NADPH-dependent FMN reductase-like" evidence="1">
    <location>
        <begin position="3"/>
        <end position="141"/>
    </location>
</feature>
<dbReference type="RefSeq" id="WP_164004858.1">
    <property type="nucleotide sequence ID" value="NZ_JAAIKD010000004.1"/>
</dbReference>
<name>A0A6B3R1J7_9FLAO</name>
<dbReference type="Proteomes" id="UP000478505">
    <property type="component" value="Unassembled WGS sequence"/>
</dbReference>
<protein>
    <submittedName>
        <fullName evidence="2">NAD(P)H-dependent oxidoreductase</fullName>
    </submittedName>
</protein>
<reference evidence="2 3" key="1">
    <citation type="submission" date="2020-02" db="EMBL/GenBank/DDBJ databases">
        <title>Flavobacteriaceae Psychroflexus bacterium YR1-1, complete genome.</title>
        <authorList>
            <person name="Li Y."/>
            <person name="Wu S."/>
        </authorList>
    </citation>
    <scope>NUCLEOTIDE SEQUENCE [LARGE SCALE GENOMIC DNA]</scope>
    <source>
        <strain evidence="2 3">YR1-1</strain>
    </source>
</reference>